<sequence>MAICPCGTQTTRRHISRCSIAHSLVLKPPNQRRQTFATLSANPRLSNRRKKAILADMEKEGDAALVPVPALPAPHRRPRANRPIAGGQRAPLPRLRQQAPSPPNKGVLANNHRRTGPTRPKAAPPPKPNTAPRRKLDPEPAEGPAIPNEGFGAETWGGLPSLSAAPAHRRSWSISTEESQPEYQWVPLTTLFSSKKEDGTA</sequence>
<evidence type="ECO:0000256" key="1">
    <source>
        <dbReference type="SAM" id="MobiDB-lite"/>
    </source>
</evidence>
<dbReference type="AlphaFoldDB" id="A0AAJ0MIK1"/>
<name>A0AAJ0MIK1_9PEZI</name>
<reference evidence="2" key="2">
    <citation type="submission" date="2023-06" db="EMBL/GenBank/DDBJ databases">
        <authorList>
            <consortium name="Lawrence Berkeley National Laboratory"/>
            <person name="Haridas S."/>
            <person name="Hensen N."/>
            <person name="Bonometti L."/>
            <person name="Westerberg I."/>
            <person name="Brannstrom I.O."/>
            <person name="Guillou S."/>
            <person name="Cros-Aarteil S."/>
            <person name="Calhoun S."/>
            <person name="Kuo A."/>
            <person name="Mondo S."/>
            <person name="Pangilinan J."/>
            <person name="Riley R."/>
            <person name="Labutti K."/>
            <person name="Andreopoulos B."/>
            <person name="Lipzen A."/>
            <person name="Chen C."/>
            <person name="Yanf M."/>
            <person name="Daum C."/>
            <person name="Ng V."/>
            <person name="Clum A."/>
            <person name="Steindorff A."/>
            <person name="Ohm R."/>
            <person name="Martin F."/>
            <person name="Silar P."/>
            <person name="Natvig D."/>
            <person name="Lalanne C."/>
            <person name="Gautier V."/>
            <person name="Ament-Velasquez S.L."/>
            <person name="Kruys A."/>
            <person name="Hutchinson M.I."/>
            <person name="Powell A.J."/>
            <person name="Barry K."/>
            <person name="Miller A.N."/>
            <person name="Grigoriev I.V."/>
            <person name="Debuchy R."/>
            <person name="Gladieux P."/>
            <person name="Thoren M.H."/>
            <person name="Johannesson H."/>
        </authorList>
    </citation>
    <scope>NUCLEOTIDE SEQUENCE</scope>
    <source>
        <strain evidence="2">CBS 955.72</strain>
    </source>
</reference>
<organism evidence="2 3">
    <name type="scientific">Lasiosphaeria hispida</name>
    <dbReference type="NCBI Taxonomy" id="260671"/>
    <lineage>
        <taxon>Eukaryota</taxon>
        <taxon>Fungi</taxon>
        <taxon>Dikarya</taxon>
        <taxon>Ascomycota</taxon>
        <taxon>Pezizomycotina</taxon>
        <taxon>Sordariomycetes</taxon>
        <taxon>Sordariomycetidae</taxon>
        <taxon>Sordariales</taxon>
        <taxon>Lasiosphaeriaceae</taxon>
        <taxon>Lasiosphaeria</taxon>
    </lineage>
</organism>
<reference evidence="2" key="1">
    <citation type="journal article" date="2023" name="Mol. Phylogenet. Evol.">
        <title>Genome-scale phylogeny and comparative genomics of the fungal order Sordariales.</title>
        <authorList>
            <person name="Hensen N."/>
            <person name="Bonometti L."/>
            <person name="Westerberg I."/>
            <person name="Brannstrom I.O."/>
            <person name="Guillou S."/>
            <person name="Cros-Aarteil S."/>
            <person name="Calhoun S."/>
            <person name="Haridas S."/>
            <person name="Kuo A."/>
            <person name="Mondo S."/>
            <person name="Pangilinan J."/>
            <person name="Riley R."/>
            <person name="LaButti K."/>
            <person name="Andreopoulos B."/>
            <person name="Lipzen A."/>
            <person name="Chen C."/>
            <person name="Yan M."/>
            <person name="Daum C."/>
            <person name="Ng V."/>
            <person name="Clum A."/>
            <person name="Steindorff A."/>
            <person name="Ohm R.A."/>
            <person name="Martin F."/>
            <person name="Silar P."/>
            <person name="Natvig D.O."/>
            <person name="Lalanne C."/>
            <person name="Gautier V."/>
            <person name="Ament-Velasquez S.L."/>
            <person name="Kruys A."/>
            <person name="Hutchinson M.I."/>
            <person name="Powell A.J."/>
            <person name="Barry K."/>
            <person name="Miller A.N."/>
            <person name="Grigoriev I.V."/>
            <person name="Debuchy R."/>
            <person name="Gladieux P."/>
            <person name="Hiltunen Thoren M."/>
            <person name="Johannesson H."/>
        </authorList>
    </citation>
    <scope>NUCLEOTIDE SEQUENCE</scope>
    <source>
        <strain evidence="2">CBS 955.72</strain>
    </source>
</reference>
<feature type="region of interest" description="Disordered" evidence="1">
    <location>
        <begin position="65"/>
        <end position="159"/>
    </location>
</feature>
<proteinExistence type="predicted"/>
<dbReference type="EMBL" id="JAUIQD010000002">
    <property type="protein sequence ID" value="KAK3360365.1"/>
    <property type="molecule type" value="Genomic_DNA"/>
</dbReference>
<evidence type="ECO:0000313" key="3">
    <source>
        <dbReference type="Proteomes" id="UP001275084"/>
    </source>
</evidence>
<evidence type="ECO:0000313" key="2">
    <source>
        <dbReference type="EMBL" id="KAK3360365.1"/>
    </source>
</evidence>
<keyword evidence="3" id="KW-1185">Reference proteome</keyword>
<comment type="caution">
    <text evidence="2">The sequence shown here is derived from an EMBL/GenBank/DDBJ whole genome shotgun (WGS) entry which is preliminary data.</text>
</comment>
<gene>
    <name evidence="2" type="ORF">B0T25DRAFT_128700</name>
</gene>
<accession>A0AAJ0MIK1</accession>
<protein>
    <submittedName>
        <fullName evidence="2">Uncharacterized protein</fullName>
    </submittedName>
</protein>
<dbReference type="Proteomes" id="UP001275084">
    <property type="component" value="Unassembled WGS sequence"/>
</dbReference>